<keyword evidence="2" id="KW-1015">Disulfide bond</keyword>
<protein>
    <recommendedName>
        <fullName evidence="3">C-type lectin domain-containing protein</fullName>
    </recommendedName>
</protein>
<evidence type="ECO:0000256" key="1">
    <source>
        <dbReference type="ARBA" id="ARBA00022734"/>
    </source>
</evidence>
<accession>A0A671YRQ5</accession>
<dbReference type="InterPro" id="IPR018378">
    <property type="entry name" value="C-type_lectin_CS"/>
</dbReference>
<feature type="domain" description="C-type lectin" evidence="3">
    <location>
        <begin position="75"/>
        <end position="186"/>
    </location>
</feature>
<dbReference type="AlphaFoldDB" id="A0A671YRQ5"/>
<dbReference type="PROSITE" id="PS00615">
    <property type="entry name" value="C_TYPE_LECTIN_1"/>
    <property type="match status" value="1"/>
</dbReference>
<evidence type="ECO:0000313" key="5">
    <source>
        <dbReference type="Proteomes" id="UP000472265"/>
    </source>
</evidence>
<dbReference type="Proteomes" id="UP000472265">
    <property type="component" value="Chromosome 1"/>
</dbReference>
<dbReference type="Gene3D" id="3.10.100.10">
    <property type="entry name" value="Mannose-Binding Protein A, subunit A"/>
    <property type="match status" value="1"/>
</dbReference>
<dbReference type="CDD" id="cd03590">
    <property type="entry name" value="CLECT_DC-SIGN_like"/>
    <property type="match status" value="1"/>
</dbReference>
<organism evidence="4 5">
    <name type="scientific">Sparus aurata</name>
    <name type="common">Gilthead sea bream</name>
    <dbReference type="NCBI Taxonomy" id="8175"/>
    <lineage>
        <taxon>Eukaryota</taxon>
        <taxon>Metazoa</taxon>
        <taxon>Chordata</taxon>
        <taxon>Craniata</taxon>
        <taxon>Vertebrata</taxon>
        <taxon>Euteleostomi</taxon>
        <taxon>Actinopterygii</taxon>
        <taxon>Neopterygii</taxon>
        <taxon>Teleostei</taxon>
        <taxon>Neoteleostei</taxon>
        <taxon>Acanthomorphata</taxon>
        <taxon>Eupercaria</taxon>
        <taxon>Spariformes</taxon>
        <taxon>Sparidae</taxon>
        <taxon>Sparus</taxon>
    </lineage>
</organism>
<reference evidence="4" key="1">
    <citation type="submission" date="2021-04" db="EMBL/GenBank/DDBJ databases">
        <authorList>
            <consortium name="Wellcome Sanger Institute Data Sharing"/>
        </authorList>
    </citation>
    <scope>NUCLEOTIDE SEQUENCE [LARGE SCALE GENOMIC DNA]</scope>
</reference>
<dbReference type="OMA" id="CKDGCTS"/>
<dbReference type="InterPro" id="IPR016186">
    <property type="entry name" value="C-type_lectin-like/link_sf"/>
</dbReference>
<keyword evidence="1" id="KW-0430">Lectin</keyword>
<evidence type="ECO:0000313" key="4">
    <source>
        <dbReference type="Ensembl" id="ENSSAUP00010066041.1"/>
    </source>
</evidence>
<dbReference type="InterPro" id="IPR050111">
    <property type="entry name" value="C-type_lectin/snaclec_domain"/>
</dbReference>
<dbReference type="PROSITE" id="PS50041">
    <property type="entry name" value="C_TYPE_LECTIN_2"/>
    <property type="match status" value="1"/>
</dbReference>
<proteinExistence type="predicted"/>
<dbReference type="GO" id="GO:0030246">
    <property type="term" value="F:carbohydrate binding"/>
    <property type="evidence" value="ECO:0007669"/>
    <property type="project" value="UniProtKB-KW"/>
</dbReference>
<dbReference type="PANTHER" id="PTHR22803">
    <property type="entry name" value="MANNOSE, PHOSPHOLIPASE, LECTIN RECEPTOR RELATED"/>
    <property type="match status" value="1"/>
</dbReference>
<dbReference type="Ensembl" id="ENSSAUT00010069163.1">
    <property type="protein sequence ID" value="ENSSAUP00010066041.1"/>
    <property type="gene ID" value="ENSSAUG00010026372.1"/>
</dbReference>
<dbReference type="InterPro" id="IPR001304">
    <property type="entry name" value="C-type_lectin-like"/>
</dbReference>
<dbReference type="GeneTree" id="ENSGT01020000230338"/>
<sequence length="191" mass="22188">MCPCDIFHPGRTWVRAQTLCLLLLCVLLLAGIIGTGLHCKFFTFICSFMKDLTDSNHRLFVHLLRDFCKDGCTSFNFSFYYISSGKKSWDDSREDCRGRGADLVIVNSKEEQMFINSKNLVVWIGLTDREEEGTWRWVDGSVLNTNHLTPNGQHGGGMKCVDTYWYSEERSWSDEYCARQHHWICERMADF</sequence>
<name>A0A671YRQ5_SPAAU</name>
<dbReference type="InterPro" id="IPR033989">
    <property type="entry name" value="CD209-like_CTLD"/>
</dbReference>
<evidence type="ECO:0000259" key="3">
    <source>
        <dbReference type="PROSITE" id="PS50041"/>
    </source>
</evidence>
<dbReference type="Pfam" id="PF00059">
    <property type="entry name" value="Lectin_C"/>
    <property type="match status" value="1"/>
</dbReference>
<dbReference type="InterPro" id="IPR016187">
    <property type="entry name" value="CTDL_fold"/>
</dbReference>
<evidence type="ECO:0000256" key="2">
    <source>
        <dbReference type="ARBA" id="ARBA00023157"/>
    </source>
</evidence>
<dbReference type="InParanoid" id="A0A671YRQ5"/>
<dbReference type="SUPFAM" id="SSF56436">
    <property type="entry name" value="C-type lectin-like"/>
    <property type="match status" value="1"/>
</dbReference>
<keyword evidence="5" id="KW-1185">Reference proteome</keyword>
<reference evidence="4" key="2">
    <citation type="submission" date="2025-08" db="UniProtKB">
        <authorList>
            <consortium name="Ensembl"/>
        </authorList>
    </citation>
    <scope>IDENTIFICATION</scope>
</reference>
<reference evidence="4" key="3">
    <citation type="submission" date="2025-09" db="UniProtKB">
        <authorList>
            <consortium name="Ensembl"/>
        </authorList>
    </citation>
    <scope>IDENTIFICATION</scope>
</reference>
<dbReference type="SMART" id="SM00034">
    <property type="entry name" value="CLECT"/>
    <property type="match status" value="1"/>
</dbReference>